<accession>A0A151L207</accession>
<evidence type="ECO:0000313" key="3">
    <source>
        <dbReference type="EMBL" id="KYN92995.1"/>
    </source>
</evidence>
<feature type="domain" description="Duffy-antigen binding" evidence="2">
    <location>
        <begin position="149"/>
        <end position="258"/>
    </location>
</feature>
<dbReference type="GO" id="GO:0016020">
    <property type="term" value="C:membrane"/>
    <property type="evidence" value="ECO:0007669"/>
    <property type="project" value="InterPro"/>
</dbReference>
<feature type="non-terminal residue" evidence="3">
    <location>
        <position position="268"/>
    </location>
</feature>
<reference evidence="3 4" key="1">
    <citation type="journal article" date="2016" name="Nat. Commun.">
        <title>Genomes of cryptic chimpanzee Plasmodium species reveal key evolutionary events leading to human malaria.</title>
        <authorList>
            <person name="Sundararaman S.A."/>
            <person name="Plenderleith L.J."/>
            <person name="Liu W."/>
            <person name="Loy D.E."/>
            <person name="Learn G.H."/>
            <person name="Li Y."/>
            <person name="Shaw K.S."/>
            <person name="Ayouba A."/>
            <person name="Peeters M."/>
            <person name="Speede S."/>
            <person name="Shaw G.M."/>
            <person name="Bushman F.D."/>
            <person name="Brisson D."/>
            <person name="Rayner J.C."/>
            <person name="Sharp P.M."/>
            <person name="Hahn B.H."/>
        </authorList>
    </citation>
    <scope>NUCLEOTIDE SEQUENCE [LARGE SCALE GENOMIC DNA]</scope>
    <source>
        <strain evidence="3 4">SY75</strain>
    </source>
</reference>
<feature type="compositionally biased region" description="Pro residues" evidence="1">
    <location>
        <begin position="77"/>
        <end position="88"/>
    </location>
</feature>
<dbReference type="SUPFAM" id="SSF140924">
    <property type="entry name" value="Duffy binding domain-like"/>
    <property type="match status" value="1"/>
</dbReference>
<dbReference type="VEuPathDB" id="PlasmoDB:PGSY75_0039500"/>
<evidence type="ECO:0000259" key="2">
    <source>
        <dbReference type="Pfam" id="PF05424"/>
    </source>
</evidence>
<name>A0A151L207_9APIC</name>
<dbReference type="EMBL" id="LVLB01000393">
    <property type="protein sequence ID" value="KYN92995.1"/>
    <property type="molecule type" value="Genomic_DNA"/>
</dbReference>
<sequence length="268" mass="30216">DDFLKKLKGEPECDGPKKDKNTYDKPEEFVNSMGGYKYCKDTSQTKIKKDEENDEAHVFKDKPHKYKTGCDWTDKTTPPPPAAPPTTPVAPKIPQGDDACEIVKKILENKNPTDNVDNCNQKINSKNPQPYPEWDCANKKNLIRSEDSGACMPPRRQKLCLYYLANTINGSSDQKQLREAVIKSAAAETFLHWNYYIKYGNGKDKKLDDQLKEGNIPLDFMRSMFYTYGDYRNLCVGKNIGSSDDTNKIGPIVTSILKNGTNGGKEPT</sequence>
<organism evidence="3 4">
    <name type="scientific">Plasmodium gaboni</name>
    <dbReference type="NCBI Taxonomy" id="647221"/>
    <lineage>
        <taxon>Eukaryota</taxon>
        <taxon>Sar</taxon>
        <taxon>Alveolata</taxon>
        <taxon>Apicomplexa</taxon>
        <taxon>Aconoidasida</taxon>
        <taxon>Haemosporida</taxon>
        <taxon>Plasmodiidae</taxon>
        <taxon>Plasmodium</taxon>
        <taxon>Plasmodium (Laverania)</taxon>
    </lineage>
</organism>
<dbReference type="KEGG" id="pgab:PGSY75_0039500"/>
<dbReference type="Gene3D" id="1.20.1310.20">
    <property type="entry name" value="Duffy-antigen binding domain"/>
    <property type="match status" value="1"/>
</dbReference>
<dbReference type="InterPro" id="IPR008602">
    <property type="entry name" value="Duffy-antigen-binding"/>
</dbReference>
<proteinExistence type="predicted"/>
<evidence type="ECO:0000256" key="1">
    <source>
        <dbReference type="SAM" id="MobiDB-lite"/>
    </source>
</evidence>
<dbReference type="AlphaFoldDB" id="A0A151L207"/>
<dbReference type="Pfam" id="PF05424">
    <property type="entry name" value="Duffy_binding"/>
    <property type="match status" value="1"/>
</dbReference>
<dbReference type="Proteomes" id="UP000076004">
    <property type="component" value="Unassembled WGS sequence"/>
</dbReference>
<feature type="region of interest" description="Disordered" evidence="1">
    <location>
        <begin position="1"/>
        <end position="26"/>
    </location>
</feature>
<feature type="non-terminal residue" evidence="3">
    <location>
        <position position="1"/>
    </location>
</feature>
<dbReference type="GO" id="GO:0046789">
    <property type="term" value="F:host cell surface receptor binding"/>
    <property type="evidence" value="ECO:0007669"/>
    <property type="project" value="InterPro"/>
</dbReference>
<dbReference type="GeneID" id="29774124"/>
<evidence type="ECO:0000313" key="4">
    <source>
        <dbReference type="Proteomes" id="UP000076004"/>
    </source>
</evidence>
<gene>
    <name evidence="3" type="ORF">PGSY75_0039500</name>
</gene>
<protein>
    <submittedName>
        <fullName evidence="3">Putative EMP1-like protein</fullName>
    </submittedName>
</protein>
<feature type="region of interest" description="Disordered" evidence="1">
    <location>
        <begin position="69"/>
        <end position="94"/>
    </location>
</feature>
<dbReference type="InterPro" id="IPR042202">
    <property type="entry name" value="Duffy-ag-bd_sf"/>
</dbReference>
<dbReference type="RefSeq" id="XP_018638706.1">
    <property type="nucleotide sequence ID" value="XM_018783512.1"/>
</dbReference>
<comment type="caution">
    <text evidence="3">The sequence shown here is derived from an EMBL/GenBank/DDBJ whole genome shotgun (WGS) entry which is preliminary data.</text>
</comment>